<dbReference type="OMA" id="IAPSHTI"/>
<dbReference type="OrthoDB" id="5811123at2759"/>
<sequence length="171" mass="19315">MPSLATRTCPRINQIFFDFPDDVIRSSKILSRCTSIMSRIDHIVQMNGMYHNTCLILQAGAQASMRLGYYVTLPRNWNSLVEVPFCLFLFQTGRCPRALDADHLVLVERWLTLLTEVLEPFQNVNPSQLDAIAPSHTISRVSDGLVQHHSIVSTNSKCYLNVPNSSCRGLH</sequence>
<dbReference type="EMBL" id="UZAF01019347">
    <property type="protein sequence ID" value="VDO59336.1"/>
    <property type="molecule type" value="Genomic_DNA"/>
</dbReference>
<reference evidence="1 2" key="2">
    <citation type="submission" date="2018-11" db="EMBL/GenBank/DDBJ databases">
        <authorList>
            <consortium name="Pathogen Informatics"/>
        </authorList>
    </citation>
    <scope>NUCLEOTIDE SEQUENCE [LARGE SCALE GENOMIC DNA]</scope>
    <source>
        <strain evidence="1 2">MHpl1</strain>
    </source>
</reference>
<evidence type="ECO:0000313" key="2">
    <source>
        <dbReference type="Proteomes" id="UP000268014"/>
    </source>
</evidence>
<proteinExistence type="predicted"/>
<dbReference type="WBParaSite" id="HPLM_0001628401-mRNA-1">
    <property type="protein sequence ID" value="HPLM_0001628401-mRNA-1"/>
    <property type="gene ID" value="HPLM_0001628401"/>
</dbReference>
<dbReference type="Proteomes" id="UP000268014">
    <property type="component" value="Unassembled WGS sequence"/>
</dbReference>
<organism evidence="3">
    <name type="scientific">Haemonchus placei</name>
    <name type="common">Barber's pole worm</name>
    <dbReference type="NCBI Taxonomy" id="6290"/>
    <lineage>
        <taxon>Eukaryota</taxon>
        <taxon>Metazoa</taxon>
        <taxon>Ecdysozoa</taxon>
        <taxon>Nematoda</taxon>
        <taxon>Chromadorea</taxon>
        <taxon>Rhabditida</taxon>
        <taxon>Rhabditina</taxon>
        <taxon>Rhabditomorpha</taxon>
        <taxon>Strongyloidea</taxon>
        <taxon>Trichostrongylidae</taxon>
        <taxon>Haemonchus</taxon>
    </lineage>
</organism>
<accession>A0A0N4WWX8</accession>
<reference evidence="3" key="1">
    <citation type="submission" date="2017-02" db="UniProtKB">
        <authorList>
            <consortium name="WormBaseParasite"/>
        </authorList>
    </citation>
    <scope>IDENTIFICATION</scope>
</reference>
<name>A0A0N4WWX8_HAEPC</name>
<evidence type="ECO:0000313" key="3">
    <source>
        <dbReference type="WBParaSite" id="HPLM_0001628401-mRNA-1"/>
    </source>
</evidence>
<gene>
    <name evidence="1" type="ORF">HPLM_LOCUS16276</name>
</gene>
<keyword evidence="2" id="KW-1185">Reference proteome</keyword>
<dbReference type="AlphaFoldDB" id="A0A0N4WWX8"/>
<evidence type="ECO:0000313" key="1">
    <source>
        <dbReference type="EMBL" id="VDO59336.1"/>
    </source>
</evidence>
<protein>
    <submittedName>
        <fullName evidence="1 3">Uncharacterized protein</fullName>
    </submittedName>
</protein>